<dbReference type="PANTHER" id="PTHR47966:SF74">
    <property type="entry name" value="AGR407CP"/>
    <property type="match status" value="1"/>
</dbReference>
<dbReference type="Pfam" id="PF00026">
    <property type="entry name" value="Asp"/>
    <property type="match status" value="1"/>
</dbReference>
<reference evidence="4" key="2">
    <citation type="submission" date="2020-09" db="EMBL/GenBank/DDBJ databases">
        <authorList>
            <person name="Kikuchi T."/>
        </authorList>
    </citation>
    <scope>NUCLEOTIDE SEQUENCE</scope>
    <source>
        <strain evidence="4">Ka4C1</strain>
    </source>
</reference>
<evidence type="ECO:0000313" key="7">
    <source>
        <dbReference type="WBParaSite" id="BXY_1564300.1"/>
    </source>
</evidence>
<reference evidence="7" key="1">
    <citation type="submission" date="2016-11" db="UniProtKB">
        <authorList>
            <consortium name="WormBaseParasite"/>
        </authorList>
    </citation>
    <scope>IDENTIFICATION</scope>
</reference>
<dbReference type="SUPFAM" id="SSF50630">
    <property type="entry name" value="Acid proteases"/>
    <property type="match status" value="1"/>
</dbReference>
<dbReference type="PROSITE" id="PS51767">
    <property type="entry name" value="PEPTIDASE_A1"/>
    <property type="match status" value="1"/>
</dbReference>
<dbReference type="GO" id="GO:0006508">
    <property type="term" value="P:proteolysis"/>
    <property type="evidence" value="ECO:0007669"/>
    <property type="project" value="InterPro"/>
</dbReference>
<dbReference type="Gene3D" id="2.40.70.10">
    <property type="entry name" value="Acid Proteases"/>
    <property type="match status" value="2"/>
</dbReference>
<dbReference type="Proteomes" id="UP000582659">
    <property type="component" value="Unassembled WGS sequence"/>
</dbReference>
<dbReference type="InterPro" id="IPR001461">
    <property type="entry name" value="Aspartic_peptidase_A1"/>
</dbReference>
<evidence type="ECO:0000313" key="4">
    <source>
        <dbReference type="EMBL" id="CAD5218001.1"/>
    </source>
</evidence>
<organism evidence="5 7">
    <name type="scientific">Bursaphelenchus xylophilus</name>
    <name type="common">Pinewood nematode worm</name>
    <name type="synonym">Aphelenchoides xylophilus</name>
    <dbReference type="NCBI Taxonomy" id="6326"/>
    <lineage>
        <taxon>Eukaryota</taxon>
        <taxon>Metazoa</taxon>
        <taxon>Ecdysozoa</taxon>
        <taxon>Nematoda</taxon>
        <taxon>Chromadorea</taxon>
        <taxon>Rhabditida</taxon>
        <taxon>Tylenchina</taxon>
        <taxon>Tylenchomorpha</taxon>
        <taxon>Aphelenchoidea</taxon>
        <taxon>Aphelenchoididae</taxon>
        <taxon>Bursaphelenchus</taxon>
    </lineage>
</organism>
<name>A0A1I7SRH9_BURXY</name>
<dbReference type="OrthoDB" id="10633233at2759"/>
<dbReference type="InterPro" id="IPR021109">
    <property type="entry name" value="Peptidase_aspartic_dom_sf"/>
</dbReference>
<comment type="similarity">
    <text evidence="1">Belongs to the peptidase A1 family.</text>
</comment>
<sequence>MGFVSFYLLPLSLAVVCQGYNVNFRLTAKFQDNTDIDRSLILDLTSSEIFVLRSTEFQDKYGRDNVFKPSASDTFENISQPFQVNYTGEYNGKDSTVLGFLGKDNVTIILHNEVARFGVAQKITAEEIVFGTDGYPNAGRIGFSRNIANGSLAENQFPRARKLSLEVGVSPNSSAVRTSIGLGDFNYDPKRLRTKVRSLPHPNGLWGLSVARITIGNVVNIRNYKAVITTTLDGITLPFAVFQQAIRTLGAKYSRENRHYTVDCNRNIPIILEINGVKITIRFDAIIAQLDKVCVLKLRSVASADKVVLGLPFFINNGIGLDYESGEIHLYDSTYDEDSVAINGVVQTANGARQFITTEFFE</sequence>
<evidence type="ECO:0000313" key="5">
    <source>
        <dbReference type="Proteomes" id="UP000095284"/>
    </source>
</evidence>
<accession>A0A1I7SRH9</accession>
<dbReference type="GO" id="GO:0004190">
    <property type="term" value="F:aspartic-type endopeptidase activity"/>
    <property type="evidence" value="ECO:0007669"/>
    <property type="project" value="InterPro"/>
</dbReference>
<dbReference type="PANTHER" id="PTHR47966">
    <property type="entry name" value="BETA-SITE APP-CLEAVING ENZYME, ISOFORM A-RELATED"/>
    <property type="match status" value="1"/>
</dbReference>
<gene>
    <name evidence="4" type="ORF">BXYJ_LOCUS5394</name>
</gene>
<feature type="signal peptide" evidence="2">
    <location>
        <begin position="1"/>
        <end position="19"/>
    </location>
</feature>
<proteinExistence type="inferred from homology"/>
<feature type="chain" id="PRO_5035399964" evidence="2">
    <location>
        <begin position="20"/>
        <end position="362"/>
    </location>
</feature>
<dbReference type="WBParaSite" id="BXY_1564300.1">
    <property type="protein sequence ID" value="BXY_1564300.1"/>
    <property type="gene ID" value="BXY_1564300"/>
</dbReference>
<evidence type="ECO:0000313" key="6">
    <source>
        <dbReference type="Proteomes" id="UP000659654"/>
    </source>
</evidence>
<evidence type="ECO:0000256" key="2">
    <source>
        <dbReference type="SAM" id="SignalP"/>
    </source>
</evidence>
<dbReference type="AlphaFoldDB" id="A0A1I7SRH9"/>
<feature type="domain" description="Peptidase A1" evidence="3">
    <location>
        <begin position="26"/>
        <end position="331"/>
    </location>
</feature>
<dbReference type="EMBL" id="CAJFCV020000002">
    <property type="protein sequence ID" value="CAG9102359.1"/>
    <property type="molecule type" value="Genomic_DNA"/>
</dbReference>
<protein>
    <submittedName>
        <fullName evidence="4">(pine wood nematode) hypothetical protein</fullName>
    </submittedName>
    <submittedName>
        <fullName evidence="7">Peptidase A1 domain-containing protein</fullName>
    </submittedName>
</protein>
<keyword evidence="2" id="KW-0732">Signal</keyword>
<keyword evidence="6" id="KW-1185">Reference proteome</keyword>
<evidence type="ECO:0000256" key="1">
    <source>
        <dbReference type="ARBA" id="ARBA00007447"/>
    </source>
</evidence>
<dbReference type="InterPro" id="IPR033121">
    <property type="entry name" value="PEPTIDASE_A1"/>
</dbReference>
<dbReference type="SMR" id="A0A1I7SRH9"/>
<dbReference type="EMBL" id="CAJFDI010000002">
    <property type="protein sequence ID" value="CAD5218001.1"/>
    <property type="molecule type" value="Genomic_DNA"/>
</dbReference>
<dbReference type="Proteomes" id="UP000659654">
    <property type="component" value="Unassembled WGS sequence"/>
</dbReference>
<evidence type="ECO:0000259" key="3">
    <source>
        <dbReference type="PROSITE" id="PS51767"/>
    </source>
</evidence>
<dbReference type="Proteomes" id="UP000095284">
    <property type="component" value="Unplaced"/>
</dbReference>